<accession>M0DXF4</accession>
<dbReference type="AlphaFoldDB" id="M0DXF4"/>
<evidence type="ECO:0000313" key="4">
    <source>
        <dbReference type="Proteomes" id="UP000011514"/>
    </source>
</evidence>
<keyword evidence="2" id="KW-0812">Transmembrane</keyword>
<keyword evidence="4" id="KW-1185">Reference proteome</keyword>
<evidence type="ECO:0000256" key="1">
    <source>
        <dbReference type="SAM" id="MobiDB-lite"/>
    </source>
</evidence>
<keyword evidence="2" id="KW-0472">Membrane</keyword>
<feature type="compositionally biased region" description="Basic and acidic residues" evidence="1">
    <location>
        <begin position="66"/>
        <end position="78"/>
    </location>
</feature>
<feature type="transmembrane region" description="Helical" evidence="2">
    <location>
        <begin position="12"/>
        <end position="38"/>
    </location>
</feature>
<evidence type="ECO:0000313" key="3">
    <source>
        <dbReference type="EMBL" id="ELZ38769.1"/>
    </source>
</evidence>
<dbReference type="Proteomes" id="UP000011514">
    <property type="component" value="Unassembled WGS sequence"/>
</dbReference>
<dbReference type="EMBL" id="AOJE01000051">
    <property type="protein sequence ID" value="ELZ38769.1"/>
    <property type="molecule type" value="Genomic_DNA"/>
</dbReference>
<dbReference type="RefSeq" id="WP_004048506.1">
    <property type="nucleotide sequence ID" value="NZ_AOJE01000051.1"/>
</dbReference>
<evidence type="ECO:0000256" key="2">
    <source>
        <dbReference type="SAM" id="Phobius"/>
    </source>
</evidence>
<reference evidence="3 4" key="1">
    <citation type="journal article" date="2014" name="PLoS Genet.">
        <title>Phylogenetically driven sequencing of extremely halophilic archaea reveals strategies for static and dynamic osmo-response.</title>
        <authorList>
            <person name="Becker E.A."/>
            <person name="Seitzer P.M."/>
            <person name="Tritt A."/>
            <person name="Larsen D."/>
            <person name="Krusor M."/>
            <person name="Yao A.I."/>
            <person name="Wu D."/>
            <person name="Madern D."/>
            <person name="Eisen J.A."/>
            <person name="Darling A.E."/>
            <person name="Facciotti M.T."/>
        </authorList>
    </citation>
    <scope>NUCLEOTIDE SEQUENCE [LARGE SCALE GENOMIC DNA]</scope>
    <source>
        <strain evidence="3 4">DSM 1137</strain>
    </source>
</reference>
<name>M0DXF4_9EURY</name>
<protein>
    <submittedName>
        <fullName evidence="3">Uncharacterized protein</fullName>
    </submittedName>
</protein>
<gene>
    <name evidence="3" type="ORF">C471_09370</name>
</gene>
<organism evidence="3 4">
    <name type="scientific">Halorubrum saccharovorum DSM 1137</name>
    <dbReference type="NCBI Taxonomy" id="1227484"/>
    <lineage>
        <taxon>Archaea</taxon>
        <taxon>Methanobacteriati</taxon>
        <taxon>Methanobacteriota</taxon>
        <taxon>Stenosarchaea group</taxon>
        <taxon>Halobacteria</taxon>
        <taxon>Halobacteriales</taxon>
        <taxon>Haloferacaceae</taxon>
        <taxon>Halorubrum</taxon>
    </lineage>
</organism>
<comment type="caution">
    <text evidence="3">The sequence shown here is derived from an EMBL/GenBank/DDBJ whole genome shotgun (WGS) entry which is preliminary data.</text>
</comment>
<proteinExistence type="predicted"/>
<dbReference type="STRING" id="1227484.C471_09370"/>
<feature type="region of interest" description="Disordered" evidence="1">
    <location>
        <begin position="57"/>
        <end position="78"/>
    </location>
</feature>
<dbReference type="OrthoDB" id="373911at2157"/>
<dbReference type="PATRIC" id="fig|1227484.4.peg.1869"/>
<keyword evidence="2" id="KW-1133">Transmembrane helix</keyword>
<sequence length="78" mass="8474">MTSTADWLLWSIAALAVLVSFANPGGFVIGAAIAFLLIGGRYGLPFVGDYLKSRQSGVGQAKAQRKIRDSMRRDDERD</sequence>